<dbReference type="RefSeq" id="WP_027639579.1">
    <property type="nucleotide sequence ID" value="NZ_BAAACD010000043.1"/>
</dbReference>
<keyword evidence="1" id="KW-0472">Membrane</keyword>
<keyword evidence="4" id="KW-1185">Reference proteome</keyword>
<name>A0A1I2NUX9_9CLOT</name>
<keyword evidence="1" id="KW-1133">Transmembrane helix</keyword>
<dbReference type="GO" id="GO:0016787">
    <property type="term" value="F:hydrolase activity"/>
    <property type="evidence" value="ECO:0007669"/>
    <property type="project" value="UniProtKB-KW"/>
</dbReference>
<dbReference type="GeneID" id="90545489"/>
<protein>
    <submittedName>
        <fullName evidence="2">Alpha/beta hydrolase</fullName>
    </submittedName>
</protein>
<dbReference type="STRING" id="1529.SAMN04487885_12420"/>
<feature type="transmembrane region" description="Helical" evidence="1">
    <location>
        <begin position="21"/>
        <end position="42"/>
    </location>
</feature>
<accession>A0A1I2NUX9</accession>
<evidence type="ECO:0000313" key="4">
    <source>
        <dbReference type="Proteomes" id="UP000182135"/>
    </source>
</evidence>
<dbReference type="EMBL" id="FOOE01000024">
    <property type="protein sequence ID" value="SFG07333.1"/>
    <property type="molecule type" value="Genomic_DNA"/>
</dbReference>
<evidence type="ECO:0000313" key="2">
    <source>
        <dbReference type="EMBL" id="PWL54790.1"/>
    </source>
</evidence>
<dbReference type="OrthoDB" id="59888at2"/>
<dbReference type="InterPro" id="IPR029058">
    <property type="entry name" value="AB_hydrolase_fold"/>
</dbReference>
<keyword evidence="2" id="KW-0378">Hydrolase</keyword>
<gene>
    <name evidence="2" type="ORF">DBY38_03135</name>
    <name evidence="3" type="ORF">SAMN04487885_12420</name>
</gene>
<dbReference type="Gene3D" id="3.40.50.1820">
    <property type="entry name" value="alpha/beta hydrolase"/>
    <property type="match status" value="1"/>
</dbReference>
<dbReference type="Proteomes" id="UP000182135">
    <property type="component" value="Unassembled WGS sequence"/>
</dbReference>
<evidence type="ECO:0000313" key="3">
    <source>
        <dbReference type="EMBL" id="SFG07333.1"/>
    </source>
</evidence>
<dbReference type="EMBL" id="QAMZ01000018">
    <property type="protein sequence ID" value="PWL54790.1"/>
    <property type="molecule type" value="Genomic_DNA"/>
</dbReference>
<reference evidence="2 5" key="2">
    <citation type="submission" date="2018-03" db="EMBL/GenBank/DDBJ databases">
        <title>The uncultured portion of the human microbiome is neutrally assembled.</title>
        <authorList>
            <person name="Jeraldo P."/>
            <person name="Boardman L."/>
            <person name="White B.A."/>
            <person name="Nelson H."/>
            <person name="Goldenfeld N."/>
            <person name="Chia N."/>
        </authorList>
    </citation>
    <scope>NUCLEOTIDE SEQUENCE [LARGE SCALE GENOMIC DNA]</scope>
    <source>
        <strain evidence="2">CIM:MAG 903</strain>
    </source>
</reference>
<dbReference type="Proteomes" id="UP000246114">
    <property type="component" value="Unassembled WGS sequence"/>
</dbReference>
<sequence length="328" mass="37085">MRLLQYSNSMQKYKLKKKWNKMILIQWLVLILFIVIFGGYLYENVQVDKIETNNRKPSRAVTVEESKIYYNVTGQNGYTVILESNSGYGSVEWSNVTKKTPKNMRFLYYDRAGYGRSEKIDKPRTPEEEAKELHALIQKSQYKPPYVFVGNEYGSLIVNAYNKLYGDEIAGVVLINPIENTEIGALNKIKITSSLGGQKLLGSIGMMRIAEKLGIINLDENVVSGLSKSNSELYKNFRVNSKYASMKIKELKGLKESSSDYNWIYDGKKETVILKASDDLSEDREKVKGFSHVEIAAIDGVGTSAVINDSEVVLNAIENVISRLPNKE</sequence>
<evidence type="ECO:0000313" key="5">
    <source>
        <dbReference type="Proteomes" id="UP000246114"/>
    </source>
</evidence>
<keyword evidence="1" id="KW-0812">Transmembrane</keyword>
<organism evidence="3 4">
    <name type="scientific">Clostridium cadaveris</name>
    <dbReference type="NCBI Taxonomy" id="1529"/>
    <lineage>
        <taxon>Bacteria</taxon>
        <taxon>Bacillati</taxon>
        <taxon>Bacillota</taxon>
        <taxon>Clostridia</taxon>
        <taxon>Eubacteriales</taxon>
        <taxon>Clostridiaceae</taxon>
        <taxon>Clostridium</taxon>
    </lineage>
</organism>
<reference evidence="3 4" key="1">
    <citation type="submission" date="2016-10" db="EMBL/GenBank/DDBJ databases">
        <authorList>
            <person name="de Groot N.N."/>
        </authorList>
    </citation>
    <scope>NUCLEOTIDE SEQUENCE [LARGE SCALE GENOMIC DNA]</scope>
    <source>
        <strain evidence="3 4">NLAE-zl-G419</strain>
    </source>
</reference>
<dbReference type="eggNOG" id="COG0596">
    <property type="taxonomic scope" value="Bacteria"/>
</dbReference>
<dbReference type="AlphaFoldDB" id="A0A1I2NUX9"/>
<evidence type="ECO:0000256" key="1">
    <source>
        <dbReference type="SAM" id="Phobius"/>
    </source>
</evidence>
<dbReference type="SUPFAM" id="SSF53474">
    <property type="entry name" value="alpha/beta-Hydrolases"/>
    <property type="match status" value="1"/>
</dbReference>
<proteinExistence type="predicted"/>